<dbReference type="EMBL" id="CAMGYJ010000006">
    <property type="protein sequence ID" value="CAI0438657.1"/>
    <property type="molecule type" value="Genomic_DNA"/>
</dbReference>
<keyword evidence="2" id="KW-1185">Reference proteome</keyword>
<name>A0AAV0LVU2_9ROSI</name>
<gene>
    <name evidence="1" type="ORF">LITE_LOCUS25878</name>
</gene>
<evidence type="ECO:0000313" key="1">
    <source>
        <dbReference type="EMBL" id="CAI0438657.1"/>
    </source>
</evidence>
<proteinExistence type="predicted"/>
<organism evidence="1 2">
    <name type="scientific">Linum tenue</name>
    <dbReference type="NCBI Taxonomy" id="586396"/>
    <lineage>
        <taxon>Eukaryota</taxon>
        <taxon>Viridiplantae</taxon>
        <taxon>Streptophyta</taxon>
        <taxon>Embryophyta</taxon>
        <taxon>Tracheophyta</taxon>
        <taxon>Spermatophyta</taxon>
        <taxon>Magnoliopsida</taxon>
        <taxon>eudicotyledons</taxon>
        <taxon>Gunneridae</taxon>
        <taxon>Pentapetalae</taxon>
        <taxon>rosids</taxon>
        <taxon>fabids</taxon>
        <taxon>Malpighiales</taxon>
        <taxon>Linaceae</taxon>
        <taxon>Linum</taxon>
    </lineage>
</organism>
<dbReference type="Proteomes" id="UP001154282">
    <property type="component" value="Unassembled WGS sequence"/>
</dbReference>
<dbReference type="AlphaFoldDB" id="A0AAV0LVU2"/>
<reference evidence="1" key="1">
    <citation type="submission" date="2022-08" db="EMBL/GenBank/DDBJ databases">
        <authorList>
            <person name="Gutierrez-Valencia J."/>
        </authorList>
    </citation>
    <scope>NUCLEOTIDE SEQUENCE</scope>
</reference>
<protein>
    <submittedName>
        <fullName evidence="1">Uncharacterized protein</fullName>
    </submittedName>
</protein>
<comment type="caution">
    <text evidence="1">The sequence shown here is derived from an EMBL/GenBank/DDBJ whole genome shotgun (WGS) entry which is preliminary data.</text>
</comment>
<accession>A0AAV0LVU2</accession>
<sequence>MRRRYHSRTALLHPMGVSILATVLLAAEKKSLGVEKRSSF</sequence>
<evidence type="ECO:0000313" key="2">
    <source>
        <dbReference type="Proteomes" id="UP001154282"/>
    </source>
</evidence>